<sequence length="325" mass="34162">MPITRTLISTLLCTAALSPMAALAATFPKEPVRIVVPFPAGGGIDIMARALSAELSPLWGQPVIVENVAGANSIIGAERVANASADGYTLMMTNPGTVVGNRFIYKQLPYDPDKSFTPITVVARSGQFIIANSATPFGNLQELVAAAKRSPGAISFSTPGNGSQEQLLMATLAHREGIELLDVPYKGIAPALTAVTGNAVQLTATSPSLAAPLIKQGRLKALAIAAERRSTSFPDVPTTAEAGMPYARSVIWYGLFGVAGTPEAVLQKIHNDVTRIVQRPDFIAKHMTSKELEPVANTSQDFAKFIRGEVAATADMVKAAGLQPE</sequence>
<evidence type="ECO:0000256" key="2">
    <source>
        <dbReference type="SAM" id="SignalP"/>
    </source>
</evidence>
<dbReference type="AlphaFoldDB" id="A0A3P4B4C9"/>
<evidence type="ECO:0000313" key="3">
    <source>
        <dbReference type="EMBL" id="VCU70902.1"/>
    </source>
</evidence>
<dbReference type="InterPro" id="IPR042100">
    <property type="entry name" value="Bug_dom1"/>
</dbReference>
<feature type="chain" id="PRO_5018277276" evidence="2">
    <location>
        <begin position="25"/>
        <end position="325"/>
    </location>
</feature>
<evidence type="ECO:0000256" key="1">
    <source>
        <dbReference type="ARBA" id="ARBA00006987"/>
    </source>
</evidence>
<dbReference type="OrthoDB" id="8958206at2"/>
<accession>A0A3P4B4C9</accession>
<dbReference type="EMBL" id="UWPJ01000023">
    <property type="protein sequence ID" value="VCU70902.1"/>
    <property type="molecule type" value="Genomic_DNA"/>
</dbReference>
<dbReference type="RefSeq" id="WP_124080361.1">
    <property type="nucleotide sequence ID" value="NZ_UWPJ01000023.1"/>
</dbReference>
<dbReference type="Gene3D" id="3.40.190.150">
    <property type="entry name" value="Bordetella uptake gene, domain 1"/>
    <property type="match status" value="1"/>
</dbReference>
<keyword evidence="2" id="KW-0732">Signal</keyword>
<dbReference type="Pfam" id="PF03401">
    <property type="entry name" value="TctC"/>
    <property type="match status" value="1"/>
</dbReference>
<keyword evidence="4" id="KW-1185">Reference proteome</keyword>
<organism evidence="3 4">
    <name type="scientific">Pigmentiphaga humi</name>
    <dbReference type="NCBI Taxonomy" id="2478468"/>
    <lineage>
        <taxon>Bacteria</taxon>
        <taxon>Pseudomonadati</taxon>
        <taxon>Pseudomonadota</taxon>
        <taxon>Betaproteobacteria</taxon>
        <taxon>Burkholderiales</taxon>
        <taxon>Alcaligenaceae</taxon>
        <taxon>Pigmentiphaga</taxon>
    </lineage>
</organism>
<name>A0A3P4B4C9_9BURK</name>
<feature type="signal peptide" evidence="2">
    <location>
        <begin position="1"/>
        <end position="24"/>
    </location>
</feature>
<dbReference type="PANTHER" id="PTHR42928">
    <property type="entry name" value="TRICARBOXYLATE-BINDING PROTEIN"/>
    <property type="match status" value="1"/>
</dbReference>
<reference evidence="3 4" key="1">
    <citation type="submission" date="2018-10" db="EMBL/GenBank/DDBJ databases">
        <authorList>
            <person name="Criscuolo A."/>
        </authorList>
    </citation>
    <scope>NUCLEOTIDE SEQUENCE [LARGE SCALE GENOMIC DNA]</scope>
    <source>
        <strain evidence="3">DnA1</strain>
    </source>
</reference>
<dbReference type="Gene3D" id="3.40.190.10">
    <property type="entry name" value="Periplasmic binding protein-like II"/>
    <property type="match status" value="1"/>
</dbReference>
<protein>
    <submittedName>
        <fullName evidence="3">Tripartite tricarboxylate transporter family receptor</fullName>
    </submittedName>
</protein>
<gene>
    <name evidence="3" type="ORF">PIGHUM_02982</name>
</gene>
<evidence type="ECO:0000313" key="4">
    <source>
        <dbReference type="Proteomes" id="UP000277294"/>
    </source>
</evidence>
<dbReference type="InterPro" id="IPR005064">
    <property type="entry name" value="BUG"/>
</dbReference>
<dbReference type="PIRSF" id="PIRSF017082">
    <property type="entry name" value="YflP"/>
    <property type="match status" value="1"/>
</dbReference>
<dbReference type="CDD" id="cd07012">
    <property type="entry name" value="PBP2_Bug_TTT"/>
    <property type="match status" value="1"/>
</dbReference>
<dbReference type="SUPFAM" id="SSF53850">
    <property type="entry name" value="Periplasmic binding protein-like II"/>
    <property type="match status" value="1"/>
</dbReference>
<dbReference type="PANTHER" id="PTHR42928:SF5">
    <property type="entry name" value="BLR1237 PROTEIN"/>
    <property type="match status" value="1"/>
</dbReference>
<comment type="similarity">
    <text evidence="1">Belongs to the UPF0065 (bug) family.</text>
</comment>
<dbReference type="Proteomes" id="UP000277294">
    <property type="component" value="Unassembled WGS sequence"/>
</dbReference>
<proteinExistence type="inferred from homology"/>
<keyword evidence="3" id="KW-0675">Receptor</keyword>